<evidence type="ECO:0000256" key="4">
    <source>
        <dbReference type="ARBA" id="ARBA00022475"/>
    </source>
</evidence>
<comment type="cofactor">
    <cofactor evidence="1">
        <name>Zn(2+)</name>
        <dbReference type="ChEBI" id="CHEBI:29105"/>
    </cofactor>
</comment>
<keyword evidence="6 13" id="KW-0812">Transmembrane</keyword>
<dbReference type="EMBL" id="JACNFK010000034">
    <property type="protein sequence ID" value="MBC8520053.1"/>
    <property type="molecule type" value="Genomic_DNA"/>
</dbReference>
<accession>A0A8J6TSV6</accession>
<keyword evidence="11" id="KW-0482">Metalloprotease</keyword>
<gene>
    <name evidence="15" type="ORF">H8D24_06580</name>
</gene>
<evidence type="ECO:0000256" key="6">
    <source>
        <dbReference type="ARBA" id="ARBA00022692"/>
    </source>
</evidence>
<keyword evidence="12 13" id="KW-0472">Membrane</keyword>
<organism evidence="15 16">
    <name type="scientific">Candidatus Thiopontia autotrophica</name>
    <dbReference type="NCBI Taxonomy" id="2841688"/>
    <lineage>
        <taxon>Bacteria</taxon>
        <taxon>Pseudomonadati</taxon>
        <taxon>Pseudomonadota</taxon>
        <taxon>Gammaproteobacteria</taxon>
        <taxon>Candidatus Thiopontia</taxon>
    </lineage>
</organism>
<keyword evidence="8" id="KW-0378">Hydrolase</keyword>
<keyword evidence="4" id="KW-1003">Cell membrane</keyword>
<dbReference type="PANTHER" id="PTHR35864">
    <property type="entry name" value="ZINC METALLOPROTEASE MJ0611-RELATED"/>
    <property type="match status" value="1"/>
</dbReference>
<evidence type="ECO:0000256" key="7">
    <source>
        <dbReference type="ARBA" id="ARBA00022723"/>
    </source>
</evidence>
<reference evidence="15 16" key="1">
    <citation type="submission" date="2020-08" db="EMBL/GenBank/DDBJ databases">
        <title>Bridging the membrane lipid divide: bacteria of the FCB group superphylum have the potential to synthesize archaeal ether lipids.</title>
        <authorList>
            <person name="Villanueva L."/>
            <person name="Von Meijenfeldt F.A.B."/>
            <person name="Westbye A.B."/>
            <person name="Yadav S."/>
            <person name="Hopmans E.C."/>
            <person name="Dutilh B.E."/>
            <person name="Sinninghe Damste J.S."/>
        </authorList>
    </citation>
    <scope>NUCLEOTIDE SEQUENCE [LARGE SCALE GENOMIC DNA]</scope>
    <source>
        <strain evidence="15">NIOZ-UU100</strain>
    </source>
</reference>
<dbReference type="GO" id="GO:0005886">
    <property type="term" value="C:plasma membrane"/>
    <property type="evidence" value="ECO:0007669"/>
    <property type="project" value="UniProtKB-SubCell"/>
</dbReference>
<dbReference type="GO" id="GO:0006508">
    <property type="term" value="P:proteolysis"/>
    <property type="evidence" value="ECO:0007669"/>
    <property type="project" value="UniProtKB-KW"/>
</dbReference>
<feature type="transmembrane region" description="Helical" evidence="13">
    <location>
        <begin position="183"/>
        <end position="205"/>
    </location>
</feature>
<evidence type="ECO:0000256" key="9">
    <source>
        <dbReference type="ARBA" id="ARBA00022833"/>
    </source>
</evidence>
<dbReference type="PANTHER" id="PTHR35864:SF1">
    <property type="entry name" value="ZINC METALLOPROTEASE YWHC-RELATED"/>
    <property type="match status" value="1"/>
</dbReference>
<dbReference type="Pfam" id="PF02163">
    <property type="entry name" value="Peptidase_M50"/>
    <property type="match status" value="1"/>
</dbReference>
<evidence type="ECO:0000256" key="5">
    <source>
        <dbReference type="ARBA" id="ARBA00022670"/>
    </source>
</evidence>
<dbReference type="InterPro" id="IPR008915">
    <property type="entry name" value="Peptidase_M50"/>
</dbReference>
<keyword evidence="10 13" id="KW-1133">Transmembrane helix</keyword>
<dbReference type="Proteomes" id="UP000654401">
    <property type="component" value="Unassembled WGS sequence"/>
</dbReference>
<keyword evidence="5 15" id="KW-0645">Protease</keyword>
<evidence type="ECO:0000256" key="11">
    <source>
        <dbReference type="ARBA" id="ARBA00023049"/>
    </source>
</evidence>
<sequence length="218" mass="23435">MNSFSMIQTIAIWALPVLFAITVHEVAHGWVAKQFGDKTAMMMGRLTLNPVKHIDPMGTVLVPLLLVVLQTGFVFGWAKPVPVTTENLRNPKIDMVWVAIAGPLSNGVMALLWLIAIVVGVGIHNSLPLVSEPLIYMGQAGILINVVLMVLNLLPLPPLDGGRVVTGLLPGRLSWKFSRIEPYGFFILIGLLATGILGQIMGPLINGISGILFSLAGF</sequence>
<evidence type="ECO:0000256" key="1">
    <source>
        <dbReference type="ARBA" id="ARBA00001947"/>
    </source>
</evidence>
<dbReference type="AlphaFoldDB" id="A0A8J6TSV6"/>
<evidence type="ECO:0000313" key="16">
    <source>
        <dbReference type="Proteomes" id="UP000654401"/>
    </source>
</evidence>
<feature type="transmembrane region" description="Helical" evidence="13">
    <location>
        <begin position="53"/>
        <end position="75"/>
    </location>
</feature>
<dbReference type="InterPro" id="IPR052348">
    <property type="entry name" value="Metallopeptidase_M50B"/>
</dbReference>
<evidence type="ECO:0000256" key="10">
    <source>
        <dbReference type="ARBA" id="ARBA00022989"/>
    </source>
</evidence>
<feature type="transmembrane region" description="Helical" evidence="13">
    <location>
        <begin position="96"/>
        <end position="123"/>
    </location>
</feature>
<comment type="caution">
    <text evidence="15">The sequence shown here is derived from an EMBL/GenBank/DDBJ whole genome shotgun (WGS) entry which is preliminary data.</text>
</comment>
<keyword evidence="9" id="KW-0862">Zinc</keyword>
<comment type="subcellular location">
    <subcellularLocation>
        <location evidence="2">Cell membrane</location>
        <topology evidence="2">Multi-pass membrane protein</topology>
    </subcellularLocation>
</comment>
<keyword evidence="7" id="KW-0479">Metal-binding</keyword>
<dbReference type="InterPro" id="IPR044537">
    <property type="entry name" value="Rip2-like"/>
</dbReference>
<evidence type="ECO:0000313" key="15">
    <source>
        <dbReference type="EMBL" id="MBC8520053.1"/>
    </source>
</evidence>
<dbReference type="CDD" id="cd06158">
    <property type="entry name" value="S2P-M50_like_1"/>
    <property type="match status" value="1"/>
</dbReference>
<evidence type="ECO:0000256" key="8">
    <source>
        <dbReference type="ARBA" id="ARBA00022801"/>
    </source>
</evidence>
<evidence type="ECO:0000256" key="12">
    <source>
        <dbReference type="ARBA" id="ARBA00023136"/>
    </source>
</evidence>
<proteinExistence type="inferred from homology"/>
<evidence type="ECO:0000256" key="13">
    <source>
        <dbReference type="SAM" id="Phobius"/>
    </source>
</evidence>
<feature type="domain" description="Peptidase M50" evidence="14">
    <location>
        <begin position="135"/>
        <end position="172"/>
    </location>
</feature>
<protein>
    <submittedName>
        <fullName evidence="15">Site-2 protease family protein</fullName>
    </submittedName>
</protein>
<dbReference type="GO" id="GO:0046872">
    <property type="term" value="F:metal ion binding"/>
    <property type="evidence" value="ECO:0007669"/>
    <property type="project" value="UniProtKB-KW"/>
</dbReference>
<evidence type="ECO:0000259" key="14">
    <source>
        <dbReference type="Pfam" id="PF02163"/>
    </source>
</evidence>
<evidence type="ECO:0000256" key="2">
    <source>
        <dbReference type="ARBA" id="ARBA00004651"/>
    </source>
</evidence>
<feature type="transmembrane region" description="Helical" evidence="13">
    <location>
        <begin position="135"/>
        <end position="154"/>
    </location>
</feature>
<comment type="similarity">
    <text evidence="3">Belongs to the peptidase M50B family.</text>
</comment>
<dbReference type="GO" id="GO:0008237">
    <property type="term" value="F:metallopeptidase activity"/>
    <property type="evidence" value="ECO:0007669"/>
    <property type="project" value="UniProtKB-KW"/>
</dbReference>
<name>A0A8J6TSV6_9GAMM</name>
<evidence type="ECO:0000256" key="3">
    <source>
        <dbReference type="ARBA" id="ARBA00007931"/>
    </source>
</evidence>